<keyword evidence="2" id="KW-0677">Repeat</keyword>
<evidence type="ECO:0000256" key="1">
    <source>
        <dbReference type="ARBA" id="ARBA00022723"/>
    </source>
</evidence>
<dbReference type="AlphaFoldDB" id="A0A8R2B1C8"/>
<sequence>MNQRALGMEENARMLCVMDDMCLTNDVDPKLGFKTHKTGLGPEAIVSPKYKKTFLSLKEAYSKAMGKDSRIALEIFNRYPNDDGCGVKITARKVIWKNQIINELYGRMAPVNEDFFGKHGVKDFSVVISNTKNDIKSLLGPVSFVNHDCESNTDLFTLGPKSTTIRANRKISIGEEITTYYGSSYFGYNNSECMCISCEKKKDGHFKQQCPVQSDTDSNVEERDNLLTCAICCSCFLYKSWLKRHITSHMDPSVSCDRCNKVFKRGDSLKRHIKSMHEAVSYTCKTCSKSFNTTSNLKRHENTQHGSKTKLTCEKCGKTFSNKQNLSYHGNIKHTGVKPYKCDTCNEQFGSPCYLKRHVNKEH</sequence>
<dbReference type="OrthoDB" id="6611173at2759"/>
<feature type="domain" description="C2H2-type" evidence="6">
    <location>
        <begin position="254"/>
        <end position="277"/>
    </location>
</feature>
<keyword evidence="1" id="KW-0479">Metal-binding</keyword>
<dbReference type="GO" id="GO:0042799">
    <property type="term" value="F:histone H4K20 methyltransferase activity"/>
    <property type="evidence" value="ECO:0007669"/>
    <property type="project" value="TreeGrafter"/>
</dbReference>
<evidence type="ECO:0000313" key="8">
    <source>
        <dbReference type="EnsemblMetazoa" id="XP_008178737.1"/>
    </source>
</evidence>
<evidence type="ECO:0000259" key="6">
    <source>
        <dbReference type="PROSITE" id="PS50157"/>
    </source>
</evidence>
<feature type="domain" description="C2H2-type" evidence="6">
    <location>
        <begin position="340"/>
        <end position="363"/>
    </location>
</feature>
<evidence type="ECO:0000256" key="3">
    <source>
        <dbReference type="ARBA" id="ARBA00022771"/>
    </source>
</evidence>
<reference evidence="8" key="2">
    <citation type="submission" date="2022-06" db="UniProtKB">
        <authorList>
            <consortium name="EnsemblMetazoa"/>
        </authorList>
    </citation>
    <scope>IDENTIFICATION</scope>
</reference>
<feature type="domain" description="SET" evidence="7">
    <location>
        <begin position="69"/>
        <end position="182"/>
    </location>
</feature>
<dbReference type="KEGG" id="api:103307962"/>
<dbReference type="InterPro" id="IPR039977">
    <property type="entry name" value="Suv4-20/Set9"/>
</dbReference>
<accession>A0A8R2B1C8</accession>
<dbReference type="PANTHER" id="PTHR12977:SF4">
    <property type="entry name" value="HISTONE-LYSINE N-METHYLTRANSFERASE KMT5B"/>
    <property type="match status" value="1"/>
</dbReference>
<evidence type="ECO:0000313" key="9">
    <source>
        <dbReference type="Proteomes" id="UP000007819"/>
    </source>
</evidence>
<dbReference type="Gene3D" id="3.30.160.60">
    <property type="entry name" value="Classic Zinc Finger"/>
    <property type="match status" value="4"/>
</dbReference>
<dbReference type="GO" id="GO:0005634">
    <property type="term" value="C:nucleus"/>
    <property type="evidence" value="ECO:0007669"/>
    <property type="project" value="TreeGrafter"/>
</dbReference>
<dbReference type="PANTHER" id="PTHR12977">
    <property type="entry name" value="SUPPRESSOR OF VARIEGATION 4-20-RELATED"/>
    <property type="match status" value="1"/>
</dbReference>
<feature type="domain" description="C2H2-type" evidence="6">
    <location>
        <begin position="282"/>
        <end position="309"/>
    </location>
</feature>
<dbReference type="EnsemblMetazoa" id="XM_008180515.1">
    <property type="protein sequence ID" value="XP_008178737.1"/>
    <property type="gene ID" value="LOC103307962"/>
</dbReference>
<evidence type="ECO:0000256" key="2">
    <source>
        <dbReference type="ARBA" id="ARBA00022737"/>
    </source>
</evidence>
<evidence type="ECO:0000256" key="5">
    <source>
        <dbReference type="PROSITE-ProRule" id="PRU00042"/>
    </source>
</evidence>
<dbReference type="InterPro" id="IPR036236">
    <property type="entry name" value="Znf_C2H2_sf"/>
</dbReference>
<dbReference type="PROSITE" id="PS50280">
    <property type="entry name" value="SET"/>
    <property type="match status" value="1"/>
</dbReference>
<dbReference type="GO" id="GO:0008270">
    <property type="term" value="F:zinc ion binding"/>
    <property type="evidence" value="ECO:0007669"/>
    <property type="project" value="UniProtKB-KW"/>
</dbReference>
<dbReference type="SUPFAM" id="SSF82199">
    <property type="entry name" value="SET domain"/>
    <property type="match status" value="1"/>
</dbReference>
<dbReference type="Pfam" id="PF00096">
    <property type="entry name" value="zf-C2H2"/>
    <property type="match status" value="4"/>
</dbReference>
<evidence type="ECO:0000259" key="7">
    <source>
        <dbReference type="PROSITE" id="PS50280"/>
    </source>
</evidence>
<dbReference type="GeneID" id="103307962"/>
<feature type="domain" description="C2H2-type" evidence="6">
    <location>
        <begin position="311"/>
        <end position="339"/>
    </location>
</feature>
<protein>
    <submittedName>
        <fullName evidence="8">Uncharacterized protein</fullName>
    </submittedName>
</protein>
<reference evidence="9" key="1">
    <citation type="submission" date="2010-06" db="EMBL/GenBank/DDBJ databases">
        <authorList>
            <person name="Jiang H."/>
            <person name="Abraham K."/>
            <person name="Ali S."/>
            <person name="Alsbrooks S.L."/>
            <person name="Anim B.N."/>
            <person name="Anosike U.S."/>
            <person name="Attaway T."/>
            <person name="Bandaranaike D.P."/>
            <person name="Battles P.K."/>
            <person name="Bell S.N."/>
            <person name="Bell A.V."/>
            <person name="Beltran B."/>
            <person name="Bickham C."/>
            <person name="Bustamante Y."/>
            <person name="Caleb T."/>
            <person name="Canada A."/>
            <person name="Cardenas V."/>
            <person name="Carter K."/>
            <person name="Chacko J."/>
            <person name="Chandrabose M.N."/>
            <person name="Chavez D."/>
            <person name="Chavez A."/>
            <person name="Chen L."/>
            <person name="Chu H.-S."/>
            <person name="Claassen K.J."/>
            <person name="Cockrell R."/>
            <person name="Collins M."/>
            <person name="Cooper J.A."/>
            <person name="Cree A."/>
            <person name="Curry S.M."/>
            <person name="Da Y."/>
            <person name="Dao M.D."/>
            <person name="Das B."/>
            <person name="Davila M.-L."/>
            <person name="Davy-Carroll L."/>
            <person name="Denson S."/>
            <person name="Dinh H."/>
            <person name="Ebong V.E."/>
            <person name="Edwards J.R."/>
            <person name="Egan A."/>
            <person name="El-Daye J."/>
            <person name="Escobedo L."/>
            <person name="Fernandez S."/>
            <person name="Fernando P.R."/>
            <person name="Flagg N."/>
            <person name="Forbes L.D."/>
            <person name="Fowler R.G."/>
            <person name="Fu Q."/>
            <person name="Gabisi R.A."/>
            <person name="Ganer J."/>
            <person name="Garbino Pronczuk A."/>
            <person name="Garcia R.M."/>
            <person name="Garner T."/>
            <person name="Garrett T.E."/>
            <person name="Gonzalez D.A."/>
            <person name="Hamid H."/>
            <person name="Hawkins E.S."/>
            <person name="Hirani K."/>
            <person name="Hogues M.E."/>
            <person name="Hollins B."/>
            <person name="Hsiao C.-H."/>
            <person name="Jabil R."/>
            <person name="James M.L."/>
            <person name="Jhangiani S.N."/>
            <person name="Johnson B."/>
            <person name="Johnson Q."/>
            <person name="Joshi V."/>
            <person name="Kalu J.B."/>
            <person name="Kam C."/>
            <person name="Kashfia A."/>
            <person name="Keebler J."/>
            <person name="Kisamo H."/>
            <person name="Kovar C.L."/>
            <person name="Lago L.A."/>
            <person name="Lai C.-Y."/>
            <person name="Laidlaw J."/>
            <person name="Lara F."/>
            <person name="Le T.-K."/>
            <person name="Lee S.L."/>
            <person name="Legall F.H."/>
            <person name="Lemon S.J."/>
            <person name="Lewis L.R."/>
            <person name="Li B."/>
            <person name="Liu Y."/>
            <person name="Liu Y.-S."/>
            <person name="Lopez J."/>
            <person name="Lozado R.J."/>
            <person name="Lu J."/>
            <person name="Madu R.C."/>
            <person name="Maheshwari M."/>
            <person name="Maheshwari R."/>
            <person name="Malloy K."/>
            <person name="Martinez E."/>
            <person name="Mathew T."/>
            <person name="Mercado I.C."/>
            <person name="Mercado C."/>
            <person name="Meyer B."/>
            <person name="Montgomery K."/>
            <person name="Morgan M.B."/>
            <person name="Munidasa M."/>
            <person name="Nazareth L.V."/>
            <person name="Nelson J."/>
            <person name="Ng B.M."/>
            <person name="Nguyen N.B."/>
            <person name="Nguyen P.Q."/>
            <person name="Nguyen T."/>
            <person name="Obregon M."/>
            <person name="Okwuonu G.O."/>
            <person name="Onwere C.G."/>
            <person name="Orozco G."/>
            <person name="Parra A."/>
            <person name="Patel S."/>
            <person name="Patil S."/>
            <person name="Perez A."/>
            <person name="Perez Y."/>
            <person name="Pham C."/>
            <person name="Primus E.L."/>
            <person name="Pu L.-L."/>
            <person name="Puazo M."/>
            <person name="Qin X."/>
            <person name="Quiroz J.B."/>
            <person name="Reese J."/>
            <person name="Richards S."/>
            <person name="Rives C.M."/>
            <person name="Robberts R."/>
            <person name="Ruiz S.J."/>
            <person name="Ruiz M.J."/>
            <person name="Santibanez J."/>
            <person name="Schneider B.W."/>
            <person name="Sisson I."/>
            <person name="Smith M."/>
            <person name="Sodergren E."/>
            <person name="Song X.-Z."/>
            <person name="Song B.B."/>
            <person name="Summersgill H."/>
            <person name="Thelus R."/>
            <person name="Thornton R.D."/>
            <person name="Trejos Z.Y."/>
            <person name="Usmani K."/>
            <person name="Vattathil S."/>
            <person name="Villasana D."/>
            <person name="Walker D.L."/>
            <person name="Wang S."/>
            <person name="Wang K."/>
            <person name="White C.S."/>
            <person name="Williams A.C."/>
            <person name="Williamson J."/>
            <person name="Wilson K."/>
            <person name="Woghiren I.O."/>
            <person name="Woodworth J.R."/>
            <person name="Worley K.C."/>
            <person name="Wright R.A."/>
            <person name="Wu W."/>
            <person name="Young L."/>
            <person name="Zhang L."/>
            <person name="Zhang J."/>
            <person name="Zhu Y."/>
            <person name="Muzny D.M."/>
            <person name="Weinstock G."/>
            <person name="Gibbs R.A."/>
        </authorList>
    </citation>
    <scope>NUCLEOTIDE SEQUENCE [LARGE SCALE GENOMIC DNA]</scope>
    <source>
        <strain evidence="9">LSR1</strain>
    </source>
</reference>
<keyword evidence="3 5" id="KW-0863">Zinc-finger</keyword>
<dbReference type="InterPro" id="IPR001214">
    <property type="entry name" value="SET_dom"/>
</dbReference>
<keyword evidence="9" id="KW-1185">Reference proteome</keyword>
<dbReference type="InterPro" id="IPR013087">
    <property type="entry name" value="Znf_C2H2_type"/>
</dbReference>
<keyword evidence="4" id="KW-0862">Zinc</keyword>
<dbReference type="Pfam" id="PF00856">
    <property type="entry name" value="SET"/>
    <property type="match status" value="1"/>
</dbReference>
<dbReference type="RefSeq" id="XP_008178737.1">
    <property type="nucleotide sequence ID" value="XM_008180515.1"/>
</dbReference>
<dbReference type="Proteomes" id="UP000007819">
    <property type="component" value="Chromosome X"/>
</dbReference>
<dbReference type="PROSITE" id="PS00028">
    <property type="entry name" value="ZINC_FINGER_C2H2_1"/>
    <property type="match status" value="4"/>
</dbReference>
<organism evidence="8 9">
    <name type="scientific">Acyrthosiphon pisum</name>
    <name type="common">Pea aphid</name>
    <dbReference type="NCBI Taxonomy" id="7029"/>
    <lineage>
        <taxon>Eukaryota</taxon>
        <taxon>Metazoa</taxon>
        <taxon>Ecdysozoa</taxon>
        <taxon>Arthropoda</taxon>
        <taxon>Hexapoda</taxon>
        <taxon>Insecta</taxon>
        <taxon>Pterygota</taxon>
        <taxon>Neoptera</taxon>
        <taxon>Paraneoptera</taxon>
        <taxon>Hemiptera</taxon>
        <taxon>Sternorrhyncha</taxon>
        <taxon>Aphidomorpha</taxon>
        <taxon>Aphidoidea</taxon>
        <taxon>Aphididae</taxon>
        <taxon>Macrosiphini</taxon>
        <taxon>Acyrthosiphon</taxon>
    </lineage>
</organism>
<evidence type="ECO:0000256" key="4">
    <source>
        <dbReference type="ARBA" id="ARBA00022833"/>
    </source>
</evidence>
<dbReference type="SUPFAM" id="SSF57667">
    <property type="entry name" value="beta-beta-alpha zinc fingers"/>
    <property type="match status" value="3"/>
</dbReference>
<name>A0A8R2B1C8_ACYPI</name>
<dbReference type="FunFam" id="3.30.160.60:FF:001049">
    <property type="entry name" value="zinc finger protein 319"/>
    <property type="match status" value="1"/>
</dbReference>
<dbReference type="SMART" id="SM00355">
    <property type="entry name" value="ZnF_C2H2"/>
    <property type="match status" value="5"/>
</dbReference>
<dbReference type="Gene3D" id="2.170.270.10">
    <property type="entry name" value="SET domain"/>
    <property type="match status" value="1"/>
</dbReference>
<proteinExistence type="predicted"/>
<dbReference type="SMART" id="SM00317">
    <property type="entry name" value="SET"/>
    <property type="match status" value="1"/>
</dbReference>
<dbReference type="InterPro" id="IPR046341">
    <property type="entry name" value="SET_dom_sf"/>
</dbReference>
<dbReference type="PROSITE" id="PS50157">
    <property type="entry name" value="ZINC_FINGER_C2H2_2"/>
    <property type="match status" value="4"/>
</dbReference>